<feature type="compositionally biased region" description="Polar residues" evidence="1">
    <location>
        <begin position="1"/>
        <end position="35"/>
    </location>
</feature>
<dbReference type="AlphaFoldDB" id="A0A4S4LPZ3"/>
<gene>
    <name evidence="2" type="ORF">EW146_g5942</name>
</gene>
<evidence type="ECO:0000313" key="3">
    <source>
        <dbReference type="Proteomes" id="UP000310158"/>
    </source>
</evidence>
<name>A0A4S4LPZ3_9AGAM</name>
<accession>A0A4S4LPZ3</accession>
<sequence>MSQFVNDTPSNQYDNSGRTDDLSNCATTDRSTGVGSTVERGVDSQRADKFNRSNKTYDAGRTSSSGFGDSGFDNQQRESGFDHSAVTGLD</sequence>
<organism evidence="2 3">
    <name type="scientific">Bondarzewia mesenterica</name>
    <dbReference type="NCBI Taxonomy" id="1095465"/>
    <lineage>
        <taxon>Eukaryota</taxon>
        <taxon>Fungi</taxon>
        <taxon>Dikarya</taxon>
        <taxon>Basidiomycota</taxon>
        <taxon>Agaricomycotina</taxon>
        <taxon>Agaricomycetes</taxon>
        <taxon>Russulales</taxon>
        <taxon>Bondarzewiaceae</taxon>
        <taxon>Bondarzewia</taxon>
    </lineage>
</organism>
<comment type="caution">
    <text evidence="2">The sequence shown here is derived from an EMBL/GenBank/DDBJ whole genome shotgun (WGS) entry which is preliminary data.</text>
</comment>
<feature type="compositionally biased region" description="Basic and acidic residues" evidence="1">
    <location>
        <begin position="40"/>
        <end position="51"/>
    </location>
</feature>
<dbReference type="Proteomes" id="UP000310158">
    <property type="component" value="Unassembled WGS sequence"/>
</dbReference>
<feature type="region of interest" description="Disordered" evidence="1">
    <location>
        <begin position="1"/>
        <end position="90"/>
    </location>
</feature>
<feature type="compositionally biased region" description="Low complexity" evidence="1">
    <location>
        <begin position="63"/>
        <end position="73"/>
    </location>
</feature>
<protein>
    <submittedName>
        <fullName evidence="2">Uncharacterized protein</fullName>
    </submittedName>
</protein>
<keyword evidence="3" id="KW-1185">Reference proteome</keyword>
<reference evidence="2 3" key="1">
    <citation type="submission" date="2019-02" db="EMBL/GenBank/DDBJ databases">
        <title>Genome sequencing of the rare red list fungi Bondarzewia mesenterica.</title>
        <authorList>
            <person name="Buettner E."/>
            <person name="Kellner H."/>
        </authorList>
    </citation>
    <scope>NUCLEOTIDE SEQUENCE [LARGE SCALE GENOMIC DNA]</scope>
    <source>
        <strain evidence="2 3">DSM 108281</strain>
    </source>
</reference>
<evidence type="ECO:0000256" key="1">
    <source>
        <dbReference type="SAM" id="MobiDB-lite"/>
    </source>
</evidence>
<evidence type="ECO:0000313" key="2">
    <source>
        <dbReference type="EMBL" id="THH14374.1"/>
    </source>
</evidence>
<proteinExistence type="predicted"/>
<dbReference type="EMBL" id="SGPL01000281">
    <property type="protein sequence ID" value="THH14374.1"/>
    <property type="molecule type" value="Genomic_DNA"/>
</dbReference>